<dbReference type="InterPro" id="IPR021408">
    <property type="entry name" value="DUF3046"/>
</dbReference>
<dbReference type="AlphaFoldDB" id="A0A840DFU4"/>
<sequence length="73" mass="8255">MKQSELRRALAEEFGVAYAGVLLRDHWLPQLQKTGSDALAAGTEPRVVWEAICEEFQVPEARRHGRGLLDPKR</sequence>
<dbReference type="RefSeq" id="WP_124824173.1">
    <property type="nucleotide sequence ID" value="NZ_JACIFD010000007.1"/>
</dbReference>
<evidence type="ECO:0000313" key="2">
    <source>
        <dbReference type="Proteomes" id="UP000571183"/>
    </source>
</evidence>
<evidence type="ECO:0000313" key="1">
    <source>
        <dbReference type="EMBL" id="MBB4071580.1"/>
    </source>
</evidence>
<proteinExistence type="predicted"/>
<protein>
    <recommendedName>
        <fullName evidence="3">DUF3046 domain-containing protein</fullName>
    </recommendedName>
</protein>
<dbReference type="Proteomes" id="UP000571183">
    <property type="component" value="Unassembled WGS sequence"/>
</dbReference>
<gene>
    <name evidence="1" type="ORF">F5897_000888</name>
</gene>
<evidence type="ECO:0008006" key="3">
    <source>
        <dbReference type="Google" id="ProtNLM"/>
    </source>
</evidence>
<reference evidence="1" key="1">
    <citation type="submission" date="2020-08" db="EMBL/GenBank/DDBJ databases">
        <title>Sequencing the genomes of 1000 actinobacteria strains.</title>
        <authorList>
            <person name="Klenk H.-P."/>
        </authorList>
    </citation>
    <scope>NUCLEOTIDE SEQUENCE [LARGE SCALE GENOMIC DNA]</scope>
    <source>
        <strain evidence="1">DSM 27064</strain>
    </source>
</reference>
<dbReference type="Pfam" id="PF11248">
    <property type="entry name" value="DUF3046"/>
    <property type="match status" value="1"/>
</dbReference>
<accession>A0A840DFU4</accession>
<organism evidence="1 2">
    <name type="scientific">Canibacter oris</name>
    <dbReference type="NCBI Taxonomy" id="1365628"/>
    <lineage>
        <taxon>Bacteria</taxon>
        <taxon>Bacillati</taxon>
        <taxon>Actinomycetota</taxon>
        <taxon>Actinomycetes</taxon>
        <taxon>Micrococcales</taxon>
        <taxon>Microbacteriaceae</taxon>
        <taxon>Canibacter</taxon>
    </lineage>
</organism>
<name>A0A840DFU4_9MICO</name>
<dbReference type="EMBL" id="JACIFD010000007">
    <property type="protein sequence ID" value="MBB4071580.1"/>
    <property type="molecule type" value="Genomic_DNA"/>
</dbReference>
<comment type="caution">
    <text evidence="1">The sequence shown here is derived from an EMBL/GenBank/DDBJ whole genome shotgun (WGS) entry which is preliminary data.</text>
</comment>
<keyword evidence="2" id="KW-1185">Reference proteome</keyword>